<dbReference type="Pfam" id="PF00361">
    <property type="entry name" value="Proton_antipo_M"/>
    <property type="match status" value="1"/>
</dbReference>
<dbReference type="GO" id="GO:0016020">
    <property type="term" value="C:membrane"/>
    <property type="evidence" value="ECO:0007669"/>
    <property type="project" value="UniProtKB-SubCell"/>
</dbReference>
<geneLocation type="mitochondrion" evidence="7"/>
<feature type="transmembrane region" description="Helical" evidence="5">
    <location>
        <begin position="250"/>
        <end position="275"/>
    </location>
</feature>
<feature type="transmembrane region" description="Helical" evidence="5">
    <location>
        <begin position="135"/>
        <end position="154"/>
    </location>
</feature>
<feature type="transmembrane region" description="Helical" evidence="5">
    <location>
        <begin position="37"/>
        <end position="60"/>
    </location>
</feature>
<feature type="transmembrane region" description="Helical" evidence="5">
    <location>
        <begin position="80"/>
        <end position="105"/>
    </location>
</feature>
<feature type="transmembrane region" description="Helical" evidence="5">
    <location>
        <begin position="409"/>
        <end position="430"/>
    </location>
</feature>
<evidence type="ECO:0000256" key="1">
    <source>
        <dbReference type="ARBA" id="ARBA00004141"/>
    </source>
</evidence>
<evidence type="ECO:0000256" key="2">
    <source>
        <dbReference type="ARBA" id="ARBA00022692"/>
    </source>
</evidence>
<evidence type="ECO:0000256" key="5">
    <source>
        <dbReference type="SAM" id="Phobius"/>
    </source>
</evidence>
<evidence type="ECO:0000256" key="3">
    <source>
        <dbReference type="ARBA" id="ARBA00022989"/>
    </source>
</evidence>
<name>A0A0E3DB73_9FLOR</name>
<evidence type="ECO:0000259" key="6">
    <source>
        <dbReference type="Pfam" id="PF00361"/>
    </source>
</evidence>
<proteinExistence type="inferred from homology"/>
<keyword evidence="3 5" id="KW-1133">Transmembrane helix</keyword>
<keyword evidence="7" id="KW-0496">Mitochondrion</keyword>
<sequence length="495" mass="56444">MTDFLYNIYSILTETYIIVSICLLITYGVFLSTFLDLGFPILSLNLGWLTLQVILLSFILTYSQQPMFMLSWNGLLVSDFFTWGTKLIILSTAILLIFLSFWYVTQEKLNSFEYWILLLFSLTAILLIVQSFDLLSMYLLIEFQSLVFYILASFKRNSEFSTEAGLKYFVLGAFSSAFLLFGSSLIYSLTGLTSLGDISNFFSGVLIDDPLLFFSVLLGFTFILIALLFKLSSAPFHMWAPDVYEGAPTSVTALFSILPKIAILGLLFRFLIFSFHDFILFWRNFILICTVLSLLIGALGAFMQIKWKRFFAYSSINHIGFFLLALLIGNLDSIANAIFYVIIYILTMLGVFSFVMSLRFFKYPYHYQTRYIKDLDSLAKFNPLLAFSLTLILFSMAGIPPLAGFFAKFFILFTALQTYSIGVCIFAVLISCITCFYYIRLIKIMYFGSLVNWAVIYPINKLTSLTLGLSALCLLFIFLDMEAFSILANLMTLPF</sequence>
<feature type="transmembrane region" description="Helical" evidence="5">
    <location>
        <begin position="465"/>
        <end position="490"/>
    </location>
</feature>
<feature type="transmembrane region" description="Helical" evidence="5">
    <location>
        <begin position="281"/>
        <end position="303"/>
    </location>
</feature>
<feature type="transmembrane region" description="Helical" evidence="5">
    <location>
        <begin position="112"/>
        <end position="129"/>
    </location>
</feature>
<comment type="subcellular location">
    <subcellularLocation>
        <location evidence="1">Membrane</location>
        <topology evidence="1">Multi-pass membrane protein</topology>
    </subcellularLocation>
</comment>
<feature type="transmembrane region" description="Helical" evidence="5">
    <location>
        <begin position="166"/>
        <end position="190"/>
    </location>
</feature>
<dbReference type="InterPro" id="IPR010096">
    <property type="entry name" value="NADH-Q_OxRdtase_suN/2"/>
</dbReference>
<keyword evidence="4 5" id="KW-0472">Membrane</keyword>
<reference evidence="7" key="1">
    <citation type="submission" date="2014-02" db="EMBL/GenBank/DDBJ databases">
        <title>Complete mitochondrion genomes reveal florideophycean red algal diversity.</title>
        <authorList>
            <person name="Yang E.C."/>
            <person name="Yoon H.S."/>
        </authorList>
    </citation>
    <scope>NUCLEOTIDE SEQUENCE</scope>
</reference>
<protein>
    <submittedName>
        <fullName evidence="7">NADH dehydrogenase subunit 2</fullName>
    </submittedName>
</protein>
<organism evidence="7">
    <name type="scientific">Sebdenia flabellata</name>
    <dbReference type="NCBI Taxonomy" id="42024"/>
    <lineage>
        <taxon>Eukaryota</taxon>
        <taxon>Rhodophyta</taxon>
        <taxon>Florideophyceae</taxon>
        <taxon>Rhodymeniophycidae</taxon>
        <taxon>Sebdeniales</taxon>
        <taxon>Sebdeniaceae</taxon>
        <taxon>Sebdenia</taxon>
    </lineage>
</organism>
<feature type="transmembrane region" description="Helical" evidence="5">
    <location>
        <begin position="310"/>
        <end position="331"/>
    </location>
</feature>
<dbReference type="AlphaFoldDB" id="A0A0E3DB73"/>
<keyword evidence="2 5" id="KW-0812">Transmembrane</keyword>
<evidence type="ECO:0000256" key="4">
    <source>
        <dbReference type="ARBA" id="ARBA00023136"/>
    </source>
</evidence>
<evidence type="ECO:0000313" key="7">
    <source>
        <dbReference type="EMBL" id="AHX02555.1"/>
    </source>
</evidence>
<dbReference type="HAMAP" id="MF_00445">
    <property type="entry name" value="NDH1_NuoN_1"/>
    <property type="match status" value="1"/>
</dbReference>
<feature type="transmembrane region" description="Helical" evidence="5">
    <location>
        <begin position="6"/>
        <end position="30"/>
    </location>
</feature>
<feature type="transmembrane region" description="Helical" evidence="5">
    <location>
        <begin position="210"/>
        <end position="229"/>
    </location>
</feature>
<feature type="transmembrane region" description="Helical" evidence="5">
    <location>
        <begin position="381"/>
        <end position="403"/>
    </location>
</feature>
<dbReference type="GO" id="GO:0042773">
    <property type="term" value="P:ATP synthesis coupled electron transport"/>
    <property type="evidence" value="ECO:0007669"/>
    <property type="project" value="InterPro"/>
</dbReference>
<dbReference type="GO" id="GO:0008137">
    <property type="term" value="F:NADH dehydrogenase (ubiquinone) activity"/>
    <property type="evidence" value="ECO:0007669"/>
    <property type="project" value="InterPro"/>
</dbReference>
<dbReference type="NCBIfam" id="TIGR01770">
    <property type="entry name" value="NDH_I_N"/>
    <property type="match status" value="1"/>
</dbReference>
<accession>A0A0E3DB73</accession>
<feature type="transmembrane region" description="Helical" evidence="5">
    <location>
        <begin position="337"/>
        <end position="361"/>
    </location>
</feature>
<dbReference type="EMBL" id="KJ398164">
    <property type="protein sequence ID" value="AHX02555.1"/>
    <property type="molecule type" value="Genomic_DNA"/>
</dbReference>
<feature type="domain" description="NADH:quinone oxidoreductase/Mrp antiporter transmembrane" evidence="6">
    <location>
        <begin position="132"/>
        <end position="434"/>
    </location>
</feature>
<gene>
    <name evidence="7" type="primary">nad2</name>
    <name evidence="7" type="ORF">Sflab.mt.25</name>
</gene>
<dbReference type="InterPro" id="IPR001750">
    <property type="entry name" value="ND/Mrp_TM"/>
</dbReference>
<dbReference type="PANTHER" id="PTHR22773">
    <property type="entry name" value="NADH DEHYDROGENASE"/>
    <property type="match status" value="1"/>
</dbReference>